<dbReference type="GO" id="GO:0006355">
    <property type="term" value="P:regulation of DNA-templated transcription"/>
    <property type="evidence" value="ECO:0007669"/>
    <property type="project" value="InterPro"/>
</dbReference>
<dbReference type="SMART" id="SM00421">
    <property type="entry name" value="HTH_LUXR"/>
    <property type="match status" value="1"/>
</dbReference>
<evidence type="ECO:0000256" key="2">
    <source>
        <dbReference type="ARBA" id="ARBA00022840"/>
    </source>
</evidence>
<dbReference type="GO" id="GO:0005737">
    <property type="term" value="C:cytoplasm"/>
    <property type="evidence" value="ECO:0007669"/>
    <property type="project" value="TreeGrafter"/>
</dbReference>
<dbReference type="InterPro" id="IPR036388">
    <property type="entry name" value="WH-like_DNA-bd_sf"/>
</dbReference>
<proteinExistence type="predicted"/>
<dbReference type="PROSITE" id="PS00622">
    <property type="entry name" value="HTH_LUXR_1"/>
    <property type="match status" value="1"/>
</dbReference>
<dbReference type="Gene3D" id="1.10.10.10">
    <property type="entry name" value="Winged helix-like DNA-binding domain superfamily/Winged helix DNA-binding domain"/>
    <property type="match status" value="1"/>
</dbReference>
<dbReference type="Pfam" id="PF13191">
    <property type="entry name" value="AAA_16"/>
    <property type="match status" value="1"/>
</dbReference>
<evidence type="ECO:0000259" key="3">
    <source>
        <dbReference type="PROSITE" id="PS50043"/>
    </source>
</evidence>
<dbReference type="Pfam" id="PF00196">
    <property type="entry name" value="GerE"/>
    <property type="match status" value="1"/>
</dbReference>
<dbReference type="InterPro" id="IPR027417">
    <property type="entry name" value="P-loop_NTPase"/>
</dbReference>
<dbReference type="SUPFAM" id="SSF52540">
    <property type="entry name" value="P-loop containing nucleoside triphosphate hydrolases"/>
    <property type="match status" value="1"/>
</dbReference>
<gene>
    <name evidence="4" type="ORF">Ari01nite_98890</name>
</gene>
<dbReference type="SUPFAM" id="SSF48452">
    <property type="entry name" value="TPR-like"/>
    <property type="match status" value="1"/>
</dbReference>
<dbReference type="CDD" id="cd06170">
    <property type="entry name" value="LuxR_C_like"/>
    <property type="match status" value="1"/>
</dbReference>
<dbReference type="PROSITE" id="PS50043">
    <property type="entry name" value="HTH_LUXR_2"/>
    <property type="match status" value="1"/>
</dbReference>
<dbReference type="InterPro" id="IPR000792">
    <property type="entry name" value="Tscrpt_reg_LuxR_C"/>
</dbReference>
<dbReference type="PRINTS" id="PR00038">
    <property type="entry name" value="HTHLUXR"/>
</dbReference>
<reference evidence="4" key="1">
    <citation type="submission" date="2021-01" db="EMBL/GenBank/DDBJ databases">
        <title>Whole genome shotgun sequence of Actinoplanes rishiriensis NBRC 108556.</title>
        <authorList>
            <person name="Komaki H."/>
            <person name="Tamura T."/>
        </authorList>
    </citation>
    <scope>NUCLEOTIDE SEQUENCE</scope>
    <source>
        <strain evidence="4">NBRC 108556</strain>
    </source>
</reference>
<evidence type="ECO:0000256" key="1">
    <source>
        <dbReference type="ARBA" id="ARBA00022741"/>
    </source>
</evidence>
<sequence length="933" mass="101720">MTLAGRAEDSAAVLACIGDAVGGRASTLLVRGEAGVGKTSLVGETCRAASDRVETIWAGCLPLTSMTVPLLPLRGVLRLAGLGDGVTVVEFDAWLDRSTADRPVVLVVDDLQWADQSSLDVLLYVIAGRQDRGLALIVTLRAGAENERLSGWLADVQRLPRVRELILDRLDRAGTGEQIAGIFGRPPDEGLVDEVHVRTGGNPYLTSLLVRDVDPRATVLPASRPVRLRDAVIRPWREMSPQARELTRIVAVGGHPQSYDRLVRIALTLGFGAPVLPVLREAVEAGVMRATLEGRYWFTHPLLAEILDGDLLPEQRRQMHASYASALHDDPTDIADLADHYERAGMTEPAFRWALQAADATAGAAERLRLFRRALSLWPNLKNPKISRTDLWEQIRAAAAQAGLGPEDLEAVEALIELLPPDREPLRLGRLMVRRAVLRMSMGIDGPNVELRRAAVAVTAPYPGSVEHALATGRLAEAMLFAGDPDGVPLAGTALELAEACGDEEALPAALIPTAYAKLRTGRPGAEQDATRAWKIASRLRLFTTFKDAVYATVNVHHNASPSYAAAIYRRGAEDLAARGAPHSHIAEMCAWEATQLLRMGDWPECRRRLRVALGARPGPRGDAVARLTAAELACLQGRQAEAEGHLARAEEIFAVHASGLSFLRFNEVRAQMAFGAGNPERAYEIAVRDLDCGRYVEEMLPIAARALADQADACRDNGRDPARVLAALADLRRRYPIVVPDPGAVLPDDEQRAMQAGADAETARAARDPAELVLWRAAADACYEAGLPWEEAYTRWRQAQAALRDRRTHREAPEALRRAQQLATDLAAQPLLTDLQKLARSARINPTETARPVEPTSDLPGLTRREREILGYLLAGGTYAEIAKALVLSEKTISVHISNMLRKTGTANRVQLAELARRRREERPRHDGSDIR</sequence>
<dbReference type="GO" id="GO:0003677">
    <property type="term" value="F:DNA binding"/>
    <property type="evidence" value="ECO:0007669"/>
    <property type="project" value="InterPro"/>
</dbReference>
<keyword evidence="1" id="KW-0547">Nucleotide-binding</keyword>
<dbReference type="InterPro" id="IPR016032">
    <property type="entry name" value="Sig_transdc_resp-reg_C-effctor"/>
</dbReference>
<comment type="caution">
    <text evidence="4">The sequence shown here is derived from an EMBL/GenBank/DDBJ whole genome shotgun (WGS) entry which is preliminary data.</text>
</comment>
<dbReference type="SUPFAM" id="SSF46894">
    <property type="entry name" value="C-terminal effector domain of the bipartite response regulators"/>
    <property type="match status" value="1"/>
</dbReference>
<feature type="domain" description="HTH luxR-type" evidence="3">
    <location>
        <begin position="856"/>
        <end position="921"/>
    </location>
</feature>
<dbReference type="RefSeq" id="WP_203791626.1">
    <property type="nucleotide sequence ID" value="NZ_BOMV01000139.1"/>
</dbReference>
<evidence type="ECO:0000313" key="5">
    <source>
        <dbReference type="Proteomes" id="UP000636960"/>
    </source>
</evidence>
<dbReference type="InterPro" id="IPR041664">
    <property type="entry name" value="AAA_16"/>
</dbReference>
<dbReference type="PANTHER" id="PTHR16305">
    <property type="entry name" value="TESTICULAR SOLUBLE ADENYLYL CYCLASE"/>
    <property type="match status" value="1"/>
</dbReference>
<dbReference type="GO" id="GO:0004016">
    <property type="term" value="F:adenylate cyclase activity"/>
    <property type="evidence" value="ECO:0007669"/>
    <property type="project" value="TreeGrafter"/>
</dbReference>
<keyword evidence="5" id="KW-1185">Reference proteome</keyword>
<dbReference type="PANTHER" id="PTHR16305:SF35">
    <property type="entry name" value="TRANSCRIPTIONAL ACTIVATOR DOMAIN"/>
    <property type="match status" value="1"/>
</dbReference>
<dbReference type="Proteomes" id="UP000636960">
    <property type="component" value="Unassembled WGS sequence"/>
</dbReference>
<dbReference type="InterPro" id="IPR011990">
    <property type="entry name" value="TPR-like_helical_dom_sf"/>
</dbReference>
<organism evidence="4 5">
    <name type="scientific">Paractinoplanes rishiriensis</name>
    <dbReference type="NCBI Taxonomy" id="1050105"/>
    <lineage>
        <taxon>Bacteria</taxon>
        <taxon>Bacillati</taxon>
        <taxon>Actinomycetota</taxon>
        <taxon>Actinomycetes</taxon>
        <taxon>Micromonosporales</taxon>
        <taxon>Micromonosporaceae</taxon>
        <taxon>Paractinoplanes</taxon>
    </lineage>
</organism>
<name>A0A919KBM8_9ACTN</name>
<keyword evidence="2" id="KW-0067">ATP-binding</keyword>
<evidence type="ECO:0000313" key="4">
    <source>
        <dbReference type="EMBL" id="GIF02425.1"/>
    </source>
</evidence>
<dbReference type="EMBL" id="BOMV01000139">
    <property type="protein sequence ID" value="GIF02425.1"/>
    <property type="molecule type" value="Genomic_DNA"/>
</dbReference>
<dbReference type="GO" id="GO:0005524">
    <property type="term" value="F:ATP binding"/>
    <property type="evidence" value="ECO:0007669"/>
    <property type="project" value="UniProtKB-KW"/>
</dbReference>
<accession>A0A919KBM8</accession>
<dbReference type="AlphaFoldDB" id="A0A919KBM8"/>
<protein>
    <submittedName>
        <fullName evidence="4">LuxR family transcriptional regulator</fullName>
    </submittedName>
</protein>